<sequence>MPDDIRLPIIEEEAHVTKRAADVEHVTVRTVPEQEQVVVRDEVRREHVEIRRVAVDREVDRAPVVREENGVTIIPVIEERLVVEKRLFLVEEVHVFRSAQAEAVELPTTLRRTRIEVDRTDLTKTQEDVHGRT</sequence>
<evidence type="ECO:0000259" key="1">
    <source>
        <dbReference type="Pfam" id="PF09557"/>
    </source>
</evidence>
<protein>
    <submittedName>
        <fullName evidence="2">DUF2382 domain-containing protein</fullName>
    </submittedName>
</protein>
<gene>
    <name evidence="2" type="ORF">DVW87_17545</name>
</gene>
<dbReference type="InterPro" id="IPR019060">
    <property type="entry name" value="DUF2382"/>
</dbReference>
<name>A0A369VP45_9SPHN</name>
<organism evidence="2 3">
    <name type="scientific">Sphingomonas aracearum</name>
    <dbReference type="NCBI Taxonomy" id="2283317"/>
    <lineage>
        <taxon>Bacteria</taxon>
        <taxon>Pseudomonadati</taxon>
        <taxon>Pseudomonadota</taxon>
        <taxon>Alphaproteobacteria</taxon>
        <taxon>Sphingomonadales</taxon>
        <taxon>Sphingomonadaceae</taxon>
        <taxon>Sphingomonas</taxon>
    </lineage>
</organism>
<accession>A0A369VP45</accession>
<comment type="caution">
    <text evidence="2">The sequence shown here is derived from an EMBL/GenBank/DDBJ whole genome shotgun (WGS) entry which is preliminary data.</text>
</comment>
<proteinExistence type="predicted"/>
<dbReference type="AlphaFoldDB" id="A0A369VP45"/>
<dbReference type="Pfam" id="PF09557">
    <property type="entry name" value="DUF2382"/>
    <property type="match status" value="1"/>
</dbReference>
<keyword evidence="3" id="KW-1185">Reference proteome</keyword>
<dbReference type="RefSeq" id="WP_114689064.1">
    <property type="nucleotide sequence ID" value="NZ_QQNB01000007.1"/>
</dbReference>
<reference evidence="2 3" key="1">
    <citation type="submission" date="2018-07" db="EMBL/GenBank/DDBJ databases">
        <title>a novel species of Sphingomonas isolated from the rhizosphere soil of Araceae plant.</title>
        <authorList>
            <person name="Zhiyong W."/>
            <person name="Qinglan Z."/>
            <person name="Zhiwei F."/>
            <person name="Ding X."/>
            <person name="Gejiao W."/>
            <person name="Shixue Z."/>
        </authorList>
    </citation>
    <scope>NUCLEOTIDE SEQUENCE [LARGE SCALE GENOMIC DNA]</scope>
    <source>
        <strain evidence="2 3">WZY 27</strain>
    </source>
</reference>
<feature type="domain" description="DUF2382" evidence="1">
    <location>
        <begin position="7"/>
        <end position="117"/>
    </location>
</feature>
<dbReference type="OrthoDB" id="7586109at2"/>
<dbReference type="Proteomes" id="UP000253918">
    <property type="component" value="Unassembled WGS sequence"/>
</dbReference>
<evidence type="ECO:0000313" key="2">
    <source>
        <dbReference type="EMBL" id="RDE04154.1"/>
    </source>
</evidence>
<dbReference type="EMBL" id="QQNB01000007">
    <property type="protein sequence ID" value="RDE04154.1"/>
    <property type="molecule type" value="Genomic_DNA"/>
</dbReference>
<evidence type="ECO:0000313" key="3">
    <source>
        <dbReference type="Proteomes" id="UP000253918"/>
    </source>
</evidence>